<evidence type="ECO:0000256" key="5">
    <source>
        <dbReference type="ARBA" id="ARBA00022989"/>
    </source>
</evidence>
<dbReference type="SUPFAM" id="SSF161098">
    <property type="entry name" value="MetI-like"/>
    <property type="match status" value="1"/>
</dbReference>
<evidence type="ECO:0000256" key="2">
    <source>
        <dbReference type="ARBA" id="ARBA00022448"/>
    </source>
</evidence>
<keyword evidence="2 7" id="KW-0813">Transport</keyword>
<feature type="transmembrane region" description="Helical" evidence="7">
    <location>
        <begin position="312"/>
        <end position="330"/>
    </location>
</feature>
<keyword evidence="3" id="KW-1003">Cell membrane</keyword>
<keyword evidence="4 7" id="KW-0812">Transmembrane</keyword>
<name>A0ABN1GMJ5_9BACI</name>
<dbReference type="Proteomes" id="UP001500866">
    <property type="component" value="Unassembled WGS sequence"/>
</dbReference>
<dbReference type="PANTHER" id="PTHR43005:SF2">
    <property type="entry name" value="INTEGRAL MEMBRANE SUGAR TRANSPORT PROTEIN"/>
    <property type="match status" value="1"/>
</dbReference>
<comment type="similarity">
    <text evidence="7">Belongs to the binding-protein-dependent transport system permease family.</text>
</comment>
<evidence type="ECO:0000256" key="3">
    <source>
        <dbReference type="ARBA" id="ARBA00022475"/>
    </source>
</evidence>
<feature type="transmembrane region" description="Helical" evidence="7">
    <location>
        <begin position="215"/>
        <end position="236"/>
    </location>
</feature>
<evidence type="ECO:0000256" key="1">
    <source>
        <dbReference type="ARBA" id="ARBA00004651"/>
    </source>
</evidence>
<evidence type="ECO:0000313" key="9">
    <source>
        <dbReference type="EMBL" id="GAA0614600.1"/>
    </source>
</evidence>
<feature type="transmembrane region" description="Helical" evidence="7">
    <location>
        <begin position="21"/>
        <end position="41"/>
    </location>
</feature>
<evidence type="ECO:0000256" key="7">
    <source>
        <dbReference type="RuleBase" id="RU363032"/>
    </source>
</evidence>
<keyword evidence="5 7" id="KW-1133">Transmembrane helix</keyword>
<proteinExistence type="inferred from homology"/>
<dbReference type="InterPro" id="IPR035906">
    <property type="entry name" value="MetI-like_sf"/>
</dbReference>
<accession>A0ABN1GMJ5</accession>
<evidence type="ECO:0000313" key="10">
    <source>
        <dbReference type="Proteomes" id="UP001500866"/>
    </source>
</evidence>
<dbReference type="RefSeq" id="WP_343816093.1">
    <property type="nucleotide sequence ID" value="NZ_BAAADS010000025.1"/>
</dbReference>
<dbReference type="Pfam" id="PF00528">
    <property type="entry name" value="BPD_transp_1"/>
    <property type="match status" value="1"/>
</dbReference>
<dbReference type="Gene3D" id="1.10.3720.10">
    <property type="entry name" value="MetI-like"/>
    <property type="match status" value="1"/>
</dbReference>
<evidence type="ECO:0000259" key="8">
    <source>
        <dbReference type="PROSITE" id="PS50928"/>
    </source>
</evidence>
<dbReference type="EMBL" id="BAAADS010000025">
    <property type="protein sequence ID" value="GAA0614600.1"/>
    <property type="molecule type" value="Genomic_DNA"/>
</dbReference>
<protein>
    <recommendedName>
        <fullName evidence="8">ABC transmembrane type-1 domain-containing protein</fullName>
    </recommendedName>
</protein>
<feature type="transmembrane region" description="Helical" evidence="7">
    <location>
        <begin position="288"/>
        <end position="305"/>
    </location>
</feature>
<sequence length="440" mass="48629">MADQQKKPKKSKLKQSEKRAAYWLVAPSILLILIIAIYPVLQSFYFSLFDLRLNDPTKSSVHLNYSINIEEYLNYYPFLEGDLEGEMKQADGAVKNKLTDIHANLNQLDSKIREDAGDVYGKVNKMLNNFKTPPSDLSMVEITDETAEEFTGTIQHINEELKALEEKGSLSNPKELTGLASGMTGVIIEPNFIGFGHYANLLQNDRMWASLGNTFVFTIISVFFEFVLGLAVALLINKAFFGRGIIRATVLIPWAIPTAVSAMMWKFLYDGQNGIIAKLFHDIGLIDSMGSLLSTELGGMFAVILSDVWKTTPYIALLLLGGLQVIPKTLYEAASIDGAGKWKQFITITLPMLKLSILVALLFRTLDAFRVFDLIYVLTGGGPANATETISIYAYQVMFSQLQFGAGSAIAIIVFICVAIISMIFVKLLGSDLLPEGSKK</sequence>
<feature type="transmembrane region" description="Helical" evidence="7">
    <location>
        <begin position="407"/>
        <end position="430"/>
    </location>
</feature>
<dbReference type="PROSITE" id="PS50928">
    <property type="entry name" value="ABC_TM1"/>
    <property type="match status" value="1"/>
</dbReference>
<evidence type="ECO:0000256" key="6">
    <source>
        <dbReference type="ARBA" id="ARBA00023136"/>
    </source>
</evidence>
<dbReference type="InterPro" id="IPR000515">
    <property type="entry name" value="MetI-like"/>
</dbReference>
<feature type="transmembrane region" description="Helical" evidence="7">
    <location>
        <begin position="342"/>
        <end position="363"/>
    </location>
</feature>
<organism evidence="9 10">
    <name type="scientific">Virgibacillus siamensis</name>
    <dbReference type="NCBI Taxonomy" id="480071"/>
    <lineage>
        <taxon>Bacteria</taxon>
        <taxon>Bacillati</taxon>
        <taxon>Bacillota</taxon>
        <taxon>Bacilli</taxon>
        <taxon>Bacillales</taxon>
        <taxon>Bacillaceae</taxon>
        <taxon>Virgibacillus</taxon>
    </lineage>
</organism>
<gene>
    <name evidence="9" type="ORF">GCM10009001_34850</name>
</gene>
<feature type="transmembrane region" description="Helical" evidence="7">
    <location>
        <begin position="248"/>
        <end position="268"/>
    </location>
</feature>
<dbReference type="CDD" id="cd06261">
    <property type="entry name" value="TM_PBP2"/>
    <property type="match status" value="1"/>
</dbReference>
<reference evidence="9 10" key="1">
    <citation type="journal article" date="2019" name="Int. J. Syst. Evol. Microbiol.">
        <title>The Global Catalogue of Microorganisms (GCM) 10K type strain sequencing project: providing services to taxonomists for standard genome sequencing and annotation.</title>
        <authorList>
            <consortium name="The Broad Institute Genomics Platform"/>
            <consortium name="The Broad Institute Genome Sequencing Center for Infectious Disease"/>
            <person name="Wu L."/>
            <person name="Ma J."/>
        </authorList>
    </citation>
    <scope>NUCLEOTIDE SEQUENCE [LARGE SCALE GENOMIC DNA]</scope>
    <source>
        <strain evidence="9 10">JCM 15395</strain>
    </source>
</reference>
<comment type="subcellular location">
    <subcellularLocation>
        <location evidence="1 7">Cell membrane</location>
        <topology evidence="1 7">Multi-pass membrane protein</topology>
    </subcellularLocation>
</comment>
<evidence type="ECO:0000256" key="4">
    <source>
        <dbReference type="ARBA" id="ARBA00022692"/>
    </source>
</evidence>
<feature type="domain" description="ABC transmembrane type-1" evidence="8">
    <location>
        <begin position="211"/>
        <end position="425"/>
    </location>
</feature>
<keyword evidence="10" id="KW-1185">Reference proteome</keyword>
<comment type="caution">
    <text evidence="9">The sequence shown here is derived from an EMBL/GenBank/DDBJ whole genome shotgun (WGS) entry which is preliminary data.</text>
</comment>
<dbReference type="PANTHER" id="PTHR43005">
    <property type="entry name" value="BLR7065 PROTEIN"/>
    <property type="match status" value="1"/>
</dbReference>
<keyword evidence="6 7" id="KW-0472">Membrane</keyword>